<proteinExistence type="predicted"/>
<feature type="domain" description="DUF4097" evidence="2">
    <location>
        <begin position="57"/>
        <end position="199"/>
    </location>
</feature>
<accession>A0ABY4MXA2</accession>
<feature type="region of interest" description="Disordered" evidence="1">
    <location>
        <begin position="268"/>
        <end position="324"/>
    </location>
</feature>
<dbReference type="InterPro" id="IPR025164">
    <property type="entry name" value="Toastrack_DUF4097"/>
</dbReference>
<evidence type="ECO:0000259" key="2">
    <source>
        <dbReference type="Pfam" id="PF13349"/>
    </source>
</evidence>
<evidence type="ECO:0000313" key="3">
    <source>
        <dbReference type="EMBL" id="UQN15009.1"/>
    </source>
</evidence>
<dbReference type="Pfam" id="PF13349">
    <property type="entry name" value="DUF4097"/>
    <property type="match status" value="1"/>
</dbReference>
<sequence>MASETWQINGPESIDVGLVRRVRASLMGGSVNVVAHDDASCRVEVDGLTGRDLKVELEGDTLTIDHPQLDWQAFGTSVRTLVDGPSAQVYVLVPRRCDVNVKATSAEVLVAGVEGEVSLSTVSGEQFADQTGGTLSLSSVSGNVTAREHGGRVDAKTTTGDITVSGTLLEYTGNTVSGSAVVDLLDASTRQFTHNTVSGRATVRLAAGTNPSYNIQTVTATTHIGDDTIDPLHGRRHREQAPGDGDSLFLRLNSVAGSITVVEAEAEAPQSAAHRVDDSPVDFSNAPKVQRVNEPEAQAAREPQPEGERPDVTGFRTANGMEES</sequence>
<gene>
    <name evidence="3" type="ORF">M3M28_00635</name>
</gene>
<organism evidence="3">
    <name type="scientific">Gulosibacter sediminis</name>
    <dbReference type="NCBI Taxonomy" id="1729695"/>
    <lineage>
        <taxon>Bacteria</taxon>
        <taxon>Bacillati</taxon>
        <taxon>Actinomycetota</taxon>
        <taxon>Actinomycetes</taxon>
        <taxon>Micrococcales</taxon>
        <taxon>Microbacteriaceae</taxon>
        <taxon>Gulosibacter</taxon>
    </lineage>
</organism>
<protein>
    <submittedName>
        <fullName evidence="3">DUF4097 domain-containing protein</fullName>
    </submittedName>
</protein>
<name>A0ABY4MXA2_9MICO</name>
<reference evidence="3" key="1">
    <citation type="submission" date="2022-05" db="EMBL/GenBank/DDBJ databases">
        <title>Complete genome sequence of toluene-degrading Gulosibacter sediminis strain ACHW.36C.</title>
        <authorList>
            <person name="Wai A.C."/>
            <person name="Lai G.K."/>
            <person name="Griffin S.D."/>
            <person name="Leung F.C."/>
        </authorList>
    </citation>
    <scope>NUCLEOTIDE SEQUENCE [LARGE SCALE GENOMIC DNA]</scope>
    <source>
        <strain evidence="3">ACHW.36C</strain>
    </source>
</reference>
<dbReference type="EMBL" id="CP097160">
    <property type="protein sequence ID" value="UQN15009.1"/>
    <property type="molecule type" value="Genomic_DNA"/>
</dbReference>
<evidence type="ECO:0000256" key="1">
    <source>
        <dbReference type="SAM" id="MobiDB-lite"/>
    </source>
</evidence>